<dbReference type="EMBL" id="MU158216">
    <property type="protein sequence ID" value="KAF9521245.1"/>
    <property type="molecule type" value="Genomic_DNA"/>
</dbReference>
<evidence type="ECO:0000313" key="2">
    <source>
        <dbReference type="EMBL" id="KAF9521245.1"/>
    </source>
</evidence>
<dbReference type="AlphaFoldDB" id="A0A9P6E2T5"/>
<feature type="non-terminal residue" evidence="2">
    <location>
        <position position="1"/>
    </location>
</feature>
<protein>
    <submittedName>
        <fullName evidence="2">Uncharacterized protein</fullName>
    </submittedName>
</protein>
<feature type="compositionally biased region" description="Polar residues" evidence="1">
    <location>
        <begin position="302"/>
        <end position="313"/>
    </location>
</feature>
<name>A0A9P6E2T5_9AGAR</name>
<gene>
    <name evidence="2" type="ORF">CPB83DRAFT_865600</name>
</gene>
<sequence length="327" mass="36303">GTIWLARLRTGAWWTTKRRHGSLKSRNIVTSLDPDTCPSCGKAFAKGDEPELCHIILDCKAWNSHREKTIRPLLNFLWKNVTFGGRRFATSATRMEVTARVLGGDILFNDLAPAYQDEASNEGRVHTERQIMALDLFAKGWGGEIGSYTPGLNAHAYTLVAEYLALVMPRHTAIMFTIDEESVELPKRAAYEASADEASPVKGRYYKMVTDSEGSEFEDEETGNKQVNFYNRLRLSKAIQANANAGMGSRCLLVDEAGKRADALEPVESDEESDGERDPGNECMPGIIRLKIRNHASEPTAVPNSPRYTQDPTLGSPRVLGARLQRD</sequence>
<dbReference type="Proteomes" id="UP000807306">
    <property type="component" value="Unassembled WGS sequence"/>
</dbReference>
<accession>A0A9P6E2T5</accession>
<proteinExistence type="predicted"/>
<evidence type="ECO:0000256" key="1">
    <source>
        <dbReference type="SAM" id="MobiDB-lite"/>
    </source>
</evidence>
<feature type="compositionally biased region" description="Acidic residues" evidence="1">
    <location>
        <begin position="265"/>
        <end position="275"/>
    </location>
</feature>
<feature type="region of interest" description="Disordered" evidence="1">
    <location>
        <begin position="262"/>
        <end position="327"/>
    </location>
</feature>
<comment type="caution">
    <text evidence="2">The sequence shown here is derived from an EMBL/GenBank/DDBJ whole genome shotgun (WGS) entry which is preliminary data.</text>
</comment>
<keyword evidence="3" id="KW-1185">Reference proteome</keyword>
<evidence type="ECO:0000313" key="3">
    <source>
        <dbReference type="Proteomes" id="UP000807306"/>
    </source>
</evidence>
<reference evidence="2" key="1">
    <citation type="submission" date="2020-11" db="EMBL/GenBank/DDBJ databases">
        <authorList>
            <consortium name="DOE Joint Genome Institute"/>
            <person name="Ahrendt S."/>
            <person name="Riley R."/>
            <person name="Andreopoulos W."/>
            <person name="Labutti K."/>
            <person name="Pangilinan J."/>
            <person name="Ruiz-Duenas F.J."/>
            <person name="Barrasa J.M."/>
            <person name="Sanchez-Garcia M."/>
            <person name="Camarero S."/>
            <person name="Miyauchi S."/>
            <person name="Serrano A."/>
            <person name="Linde D."/>
            <person name="Babiker R."/>
            <person name="Drula E."/>
            <person name="Ayuso-Fernandez I."/>
            <person name="Pacheco R."/>
            <person name="Padilla G."/>
            <person name="Ferreira P."/>
            <person name="Barriuso J."/>
            <person name="Kellner H."/>
            <person name="Castanera R."/>
            <person name="Alfaro M."/>
            <person name="Ramirez L."/>
            <person name="Pisabarro A.G."/>
            <person name="Kuo A."/>
            <person name="Tritt A."/>
            <person name="Lipzen A."/>
            <person name="He G."/>
            <person name="Yan M."/>
            <person name="Ng V."/>
            <person name="Cullen D."/>
            <person name="Martin F."/>
            <person name="Rosso M.-N."/>
            <person name="Henrissat B."/>
            <person name="Hibbett D."/>
            <person name="Martinez A.T."/>
            <person name="Grigoriev I.V."/>
        </authorList>
    </citation>
    <scope>NUCLEOTIDE SEQUENCE</scope>
    <source>
        <strain evidence="2">CBS 506.95</strain>
    </source>
</reference>
<organism evidence="2 3">
    <name type="scientific">Crepidotus variabilis</name>
    <dbReference type="NCBI Taxonomy" id="179855"/>
    <lineage>
        <taxon>Eukaryota</taxon>
        <taxon>Fungi</taxon>
        <taxon>Dikarya</taxon>
        <taxon>Basidiomycota</taxon>
        <taxon>Agaricomycotina</taxon>
        <taxon>Agaricomycetes</taxon>
        <taxon>Agaricomycetidae</taxon>
        <taxon>Agaricales</taxon>
        <taxon>Agaricineae</taxon>
        <taxon>Crepidotaceae</taxon>
        <taxon>Crepidotus</taxon>
    </lineage>
</organism>